<organism evidence="2 3">
    <name type="scientific">Paenibacillus agricola</name>
    <dbReference type="NCBI Taxonomy" id="2716264"/>
    <lineage>
        <taxon>Bacteria</taxon>
        <taxon>Bacillati</taxon>
        <taxon>Bacillota</taxon>
        <taxon>Bacilli</taxon>
        <taxon>Bacillales</taxon>
        <taxon>Paenibacillaceae</taxon>
        <taxon>Paenibacillus</taxon>
    </lineage>
</organism>
<protein>
    <recommendedName>
        <fullName evidence="4">Lipoprotein</fullName>
    </recommendedName>
</protein>
<keyword evidence="1" id="KW-0732">Signal</keyword>
<gene>
    <name evidence="2" type="ORF">G9U52_23540</name>
</gene>
<dbReference type="EMBL" id="JAAOIW010000009">
    <property type="protein sequence ID" value="NHN32798.1"/>
    <property type="molecule type" value="Genomic_DNA"/>
</dbReference>
<dbReference type="Proteomes" id="UP001165962">
    <property type="component" value="Unassembled WGS sequence"/>
</dbReference>
<dbReference type="PROSITE" id="PS51257">
    <property type="entry name" value="PROKAR_LIPOPROTEIN"/>
    <property type="match status" value="1"/>
</dbReference>
<accession>A0ABX0JA38</accession>
<keyword evidence="3" id="KW-1185">Reference proteome</keyword>
<sequence length="211" mass="24360">MKKVVNGILVLSMVGVMTACGTQNEVAVKTANMPVVQSAKAEVKEPVKQPVKNKFEIQREQDLIKFNAYVAVMMDSMSFVKSATWVDNVISIEFLDYSEYKGELSEDEFTAKWSKNDRVRTILMEWTLLLLREFPDLLIVRMTTPLIDGKKLFFGLFKPTAEEIYGFKFKELDADQTGQLWKTIAATLFTKENRDYLEQNYFRDLTKKPIQ</sequence>
<comment type="caution">
    <text evidence="2">The sequence shown here is derived from an EMBL/GenBank/DDBJ whole genome shotgun (WGS) entry which is preliminary data.</text>
</comment>
<feature type="chain" id="PRO_5046364060" description="Lipoprotein" evidence="1">
    <location>
        <begin position="20"/>
        <end position="211"/>
    </location>
</feature>
<reference evidence="2" key="1">
    <citation type="submission" date="2020-03" db="EMBL/GenBank/DDBJ databases">
        <title>Draft sequencing of Paenibacilllus sp. S3N08.</title>
        <authorList>
            <person name="Kim D.-U."/>
        </authorList>
    </citation>
    <scope>NUCLEOTIDE SEQUENCE</scope>
    <source>
        <strain evidence="2">S3N08</strain>
    </source>
</reference>
<dbReference type="RefSeq" id="WP_166153096.1">
    <property type="nucleotide sequence ID" value="NZ_JAAOIW010000009.1"/>
</dbReference>
<evidence type="ECO:0000313" key="2">
    <source>
        <dbReference type="EMBL" id="NHN32798.1"/>
    </source>
</evidence>
<evidence type="ECO:0008006" key="4">
    <source>
        <dbReference type="Google" id="ProtNLM"/>
    </source>
</evidence>
<proteinExistence type="predicted"/>
<evidence type="ECO:0000256" key="1">
    <source>
        <dbReference type="SAM" id="SignalP"/>
    </source>
</evidence>
<evidence type="ECO:0000313" key="3">
    <source>
        <dbReference type="Proteomes" id="UP001165962"/>
    </source>
</evidence>
<feature type="signal peptide" evidence="1">
    <location>
        <begin position="1"/>
        <end position="19"/>
    </location>
</feature>
<name>A0ABX0JA38_9BACL</name>